<dbReference type="GO" id="GO:0046872">
    <property type="term" value="F:metal ion binding"/>
    <property type="evidence" value="ECO:0007669"/>
    <property type="project" value="UniProtKB-KW"/>
</dbReference>
<dbReference type="RefSeq" id="WP_011323820.1">
    <property type="nucleotide sequence ID" value="NC_007426.1"/>
</dbReference>
<dbReference type="SUPFAM" id="SSF50692">
    <property type="entry name" value="ADC-like"/>
    <property type="match status" value="1"/>
</dbReference>
<dbReference type="KEGG" id="nph:NP_4226A"/>
<keyword evidence="4" id="KW-0408">Iron</keyword>
<dbReference type="Gene3D" id="3.40.228.10">
    <property type="entry name" value="Dimethylsulfoxide Reductase, domain 2"/>
    <property type="match status" value="1"/>
</dbReference>
<dbReference type="EMBL" id="CR936257">
    <property type="protein sequence ID" value="CAI50204.1"/>
    <property type="molecule type" value="Genomic_DNA"/>
</dbReference>
<dbReference type="Gene3D" id="3.40.50.740">
    <property type="match status" value="1"/>
</dbReference>
<feature type="domain" description="4Fe-4S Mo/W bis-MGD-type" evidence="6">
    <location>
        <begin position="2"/>
        <end position="58"/>
    </location>
</feature>
<dbReference type="PANTHER" id="PTHR43105">
    <property type="entry name" value="RESPIRATORY NITRATE REDUCTASE"/>
    <property type="match status" value="1"/>
</dbReference>
<dbReference type="InterPro" id="IPR006963">
    <property type="entry name" value="Mopterin_OxRdtase_4Fe-4S_dom"/>
</dbReference>
<dbReference type="GO" id="GO:0043546">
    <property type="term" value="F:molybdopterin cofactor binding"/>
    <property type="evidence" value="ECO:0007669"/>
    <property type="project" value="InterPro"/>
</dbReference>
<name>A0A1U7EYB2_NATPD</name>
<dbReference type="InterPro" id="IPR006657">
    <property type="entry name" value="MoPterin_dinucl-bd_dom"/>
</dbReference>
<keyword evidence="1" id="KW-0004">4Fe-4S</keyword>
<evidence type="ECO:0000313" key="8">
    <source>
        <dbReference type="Proteomes" id="UP000002698"/>
    </source>
</evidence>
<dbReference type="EnsemblBacteria" id="CAI50204">
    <property type="protein sequence ID" value="CAI50204"/>
    <property type="gene ID" value="NP_4226A"/>
</dbReference>
<dbReference type="GeneID" id="3702968"/>
<dbReference type="GO" id="GO:0051539">
    <property type="term" value="F:4 iron, 4 sulfur cluster binding"/>
    <property type="evidence" value="ECO:0007669"/>
    <property type="project" value="UniProtKB-KW"/>
</dbReference>
<dbReference type="Pfam" id="PF04879">
    <property type="entry name" value="Molybdop_Fe4S4"/>
    <property type="match status" value="1"/>
</dbReference>
<dbReference type="Gene3D" id="2.40.40.20">
    <property type="match status" value="1"/>
</dbReference>
<dbReference type="SUPFAM" id="SSF53706">
    <property type="entry name" value="Formate dehydrogenase/DMSO reductase, domains 1-3"/>
    <property type="match status" value="1"/>
</dbReference>
<dbReference type="PROSITE" id="PS51669">
    <property type="entry name" value="4FE4S_MOW_BIS_MGD"/>
    <property type="match status" value="1"/>
</dbReference>
<protein>
    <submittedName>
        <fullName evidence="7">Assimilatory nitrate reductase</fullName>
        <ecNumber evidence="7">1.7.7.2</ecNumber>
    </submittedName>
</protein>
<dbReference type="InterPro" id="IPR050123">
    <property type="entry name" value="Prok_molybdopt-oxidoreductase"/>
</dbReference>
<gene>
    <name evidence="7" type="primary">nasA1</name>
    <name evidence="7" type="synonym">narB1</name>
    <name evidence="7" type="ordered locus">NP_4226A</name>
</gene>
<dbReference type="Gene3D" id="2.20.25.90">
    <property type="entry name" value="ADC-like domains"/>
    <property type="match status" value="1"/>
</dbReference>
<dbReference type="Proteomes" id="UP000002698">
    <property type="component" value="Chromosome"/>
</dbReference>
<dbReference type="InterPro" id="IPR006656">
    <property type="entry name" value="Mopterin_OxRdtase"/>
</dbReference>
<organism evidence="7 8">
    <name type="scientific">Natronomonas pharaonis (strain ATCC 35678 / DSM 2160 / CIP 103997 / JCM 8858 / NBRC 14720 / NCIMB 2260 / Gabara)</name>
    <name type="common">Halobacterium pharaonis</name>
    <dbReference type="NCBI Taxonomy" id="348780"/>
    <lineage>
        <taxon>Archaea</taxon>
        <taxon>Methanobacteriati</taxon>
        <taxon>Methanobacteriota</taxon>
        <taxon>Stenosarchaea group</taxon>
        <taxon>Halobacteria</taxon>
        <taxon>Halobacteriales</taxon>
        <taxon>Natronomonadaceae</taxon>
        <taxon>Natronomonas</taxon>
    </lineage>
</organism>
<dbReference type="Pfam" id="PF00384">
    <property type="entry name" value="Molybdopterin"/>
    <property type="match status" value="1"/>
</dbReference>
<keyword evidence="5" id="KW-0411">Iron-sulfur</keyword>
<keyword evidence="2" id="KW-0479">Metal-binding</keyword>
<evidence type="ECO:0000256" key="4">
    <source>
        <dbReference type="ARBA" id="ARBA00023004"/>
    </source>
</evidence>
<dbReference type="PANTHER" id="PTHR43105:SF9">
    <property type="entry name" value="NADPH-FE(3+) OXIDOREDUCTASE SUBUNIT ALPHA"/>
    <property type="match status" value="1"/>
</dbReference>
<sequence length="696" mass="73685">MSQWTPTTCMRCAVGCGLLQRSDGTELTDVRGDPSHPATCGADCKRGVQETLAAESKRLTKPLVRRGGTLQPTDWDTAIGVVATRFIEAVRADSGNVAVFGSGQQTNEAAYALGKLARGGLGTPHYDANTGLCMASAITAYDHAFGGNAPPPTYDDIPAADTHLIWGANPATAHPVLFNWVVNSANDGGQIVVIDPVESKTAARADTHIQLKPGADLALARGVIAHIVDTGGVDTTFVKSNTTGYDCMADALPAVQEAAETAGVTVDDIETIADAVDAKTLLYWGMGVNQNIQGTATARALIDLCLVTGNLGPGSGPFSLTGQANSMGNRVCASKETWPGHQQYTDQSVRKTVANTWNVPFSRLPTGRGDGFVSIINRMARGEIDICWTVATNPAVGLPDADHVRSVLEDVFLVVQDAFRSQTVECADVVLPAATWGETTGTTMNMERRVAPLSAAVEPPGEARQDLDIIAAIGNRIEPELFDEPPLDPSDVFAELRSITAGAPADLSGISYERLERHGAVRWPAADTDSEGGYLYFDDGEWSFDTDSGLAAFSSGTHSGVAEPVDGQYPLTLTTGRSAGVYNTGVRNAETLTDGLPRARMHPRTITEQLAAFDRGRTVVESRRGSVTVAVEPDEGIPRGLVWLPIHNPAVNTLTLPTVDPQSDEPNYKQCAVRIRAPTETDPVAETEQAADTVNG</sequence>
<dbReference type="GO" id="GO:0016020">
    <property type="term" value="C:membrane"/>
    <property type="evidence" value="ECO:0007669"/>
    <property type="project" value="TreeGrafter"/>
</dbReference>
<dbReference type="AlphaFoldDB" id="A0A1U7EYB2"/>
<evidence type="ECO:0000256" key="3">
    <source>
        <dbReference type="ARBA" id="ARBA00023002"/>
    </source>
</evidence>
<dbReference type="GO" id="GO:0047889">
    <property type="term" value="F:ferredoxin-nitrate reductase activity"/>
    <property type="evidence" value="ECO:0007669"/>
    <property type="project" value="UniProtKB-EC"/>
</dbReference>
<dbReference type="InterPro" id="IPR054894">
    <property type="entry name" value="Nitr_red_NasA"/>
</dbReference>
<evidence type="ECO:0000256" key="2">
    <source>
        <dbReference type="ARBA" id="ARBA00022723"/>
    </source>
</evidence>
<reference evidence="7 8" key="1">
    <citation type="journal article" date="2005" name="Genome Res.">
        <title>Living with two extremes: conclusions from the genome sequence of Natronomonas pharaonis.</title>
        <authorList>
            <person name="Falb M."/>
            <person name="Pfeiffer F."/>
            <person name="Palm P."/>
            <person name="Rodewald K."/>
            <person name="Hickmann V."/>
            <person name="Tittor J."/>
            <person name="Oesterhelt D."/>
        </authorList>
    </citation>
    <scope>NUCLEOTIDE SEQUENCE [LARGE SCALE GENOMIC DNA]</scope>
    <source>
        <strain evidence="8">ATCC 35678 / DSM 2160 / CIP 103997 / JCM 8858 / NBRC 14720 / NCIMB 2260 / Gabara</strain>
    </source>
</reference>
<keyword evidence="8" id="KW-1185">Reference proteome</keyword>
<dbReference type="STRING" id="348780.NP_4226A"/>
<dbReference type="NCBIfam" id="NF041323">
    <property type="entry name" value="Nitr_red_NasA_Halo"/>
    <property type="match status" value="1"/>
</dbReference>
<evidence type="ECO:0000256" key="1">
    <source>
        <dbReference type="ARBA" id="ARBA00022485"/>
    </source>
</evidence>
<dbReference type="InterPro" id="IPR009010">
    <property type="entry name" value="Asp_de-COase-like_dom_sf"/>
</dbReference>
<keyword evidence="3 7" id="KW-0560">Oxidoreductase</keyword>
<accession>A0A1U7EYB2</accession>
<proteinExistence type="predicted"/>
<dbReference type="OrthoDB" id="23466at2157"/>
<evidence type="ECO:0000313" key="7">
    <source>
        <dbReference type="EMBL" id="CAI50204.1"/>
    </source>
</evidence>
<evidence type="ECO:0000259" key="6">
    <source>
        <dbReference type="PROSITE" id="PS51669"/>
    </source>
</evidence>
<dbReference type="SMART" id="SM00926">
    <property type="entry name" value="Molybdop_Fe4S4"/>
    <property type="match status" value="1"/>
</dbReference>
<dbReference type="eggNOG" id="arCOG01491">
    <property type="taxonomic scope" value="Archaea"/>
</dbReference>
<dbReference type="Pfam" id="PF01568">
    <property type="entry name" value="Molydop_binding"/>
    <property type="match status" value="1"/>
</dbReference>
<dbReference type="EC" id="1.7.7.2" evidence="7"/>
<dbReference type="HOGENOM" id="CLU_000422_13_4_2"/>
<evidence type="ECO:0000256" key="5">
    <source>
        <dbReference type="ARBA" id="ARBA00023014"/>
    </source>
</evidence>